<dbReference type="STRING" id="37003.ENSKMAP00000015588"/>
<dbReference type="InterPro" id="IPR001590">
    <property type="entry name" value="Peptidase_M12B"/>
</dbReference>
<evidence type="ECO:0000256" key="2">
    <source>
        <dbReference type="SAM" id="SignalP"/>
    </source>
</evidence>
<dbReference type="SUPFAM" id="SSF55486">
    <property type="entry name" value="Metalloproteases ('zincins'), catalytic domain"/>
    <property type="match status" value="1"/>
</dbReference>
<dbReference type="GO" id="GO:0006508">
    <property type="term" value="P:proteolysis"/>
    <property type="evidence" value="ECO:0007669"/>
    <property type="project" value="InterPro"/>
</dbReference>
<accession>A0A3Q3AG43</accession>
<reference evidence="5" key="1">
    <citation type="submission" date="2025-08" db="UniProtKB">
        <authorList>
            <consortium name="Ensembl"/>
        </authorList>
    </citation>
    <scope>IDENTIFICATION</scope>
</reference>
<keyword evidence="1" id="KW-1015">Disulfide bond</keyword>
<dbReference type="OMA" id="NIVHTIY"/>
<evidence type="ECO:0000313" key="6">
    <source>
        <dbReference type="Proteomes" id="UP000264800"/>
    </source>
</evidence>
<proteinExistence type="predicted"/>
<dbReference type="Proteomes" id="UP000264800">
    <property type="component" value="Unplaced"/>
</dbReference>
<dbReference type="InterPro" id="IPR024079">
    <property type="entry name" value="MetalloPept_cat_dom_sf"/>
</dbReference>
<dbReference type="GO" id="GO:0005886">
    <property type="term" value="C:plasma membrane"/>
    <property type="evidence" value="ECO:0007669"/>
    <property type="project" value="TreeGrafter"/>
</dbReference>
<dbReference type="Ensembl" id="ENSKMAT00000015813.1">
    <property type="protein sequence ID" value="ENSKMAP00000015588.1"/>
    <property type="gene ID" value="ENSKMAG00000011662.1"/>
</dbReference>
<feature type="domain" description="Peptidase M12B" evidence="3">
    <location>
        <begin position="207"/>
        <end position="251"/>
    </location>
</feature>
<evidence type="ECO:0000313" key="5">
    <source>
        <dbReference type="Ensembl" id="ENSKMAP00000015588.1"/>
    </source>
</evidence>
<dbReference type="Gene3D" id="3.40.390.10">
    <property type="entry name" value="Collagenase (Catalytic Domain)"/>
    <property type="match status" value="1"/>
</dbReference>
<feature type="signal peptide" evidence="2">
    <location>
        <begin position="1"/>
        <end position="28"/>
    </location>
</feature>
<reference evidence="5" key="2">
    <citation type="submission" date="2025-09" db="UniProtKB">
        <authorList>
            <consortium name="Ensembl"/>
        </authorList>
    </citation>
    <scope>IDENTIFICATION</scope>
</reference>
<dbReference type="PANTHER" id="PTHR11905:SF136">
    <property type="entry name" value="DISINTEGRIN AND METALLOPROTEINASE DOMAIN-CONTAINING PROTEIN 9"/>
    <property type="match status" value="1"/>
</dbReference>
<evidence type="ECO:0000256" key="1">
    <source>
        <dbReference type="ARBA" id="ARBA00023157"/>
    </source>
</evidence>
<keyword evidence="2" id="KW-0732">Signal</keyword>
<dbReference type="Pfam" id="PF01562">
    <property type="entry name" value="Pep_M12B_propep"/>
    <property type="match status" value="1"/>
</dbReference>
<organism evidence="5 6">
    <name type="scientific">Kryptolebias marmoratus</name>
    <name type="common">Mangrove killifish</name>
    <name type="synonym">Rivulus marmoratus</name>
    <dbReference type="NCBI Taxonomy" id="37003"/>
    <lineage>
        <taxon>Eukaryota</taxon>
        <taxon>Metazoa</taxon>
        <taxon>Chordata</taxon>
        <taxon>Craniata</taxon>
        <taxon>Vertebrata</taxon>
        <taxon>Euteleostomi</taxon>
        <taxon>Actinopterygii</taxon>
        <taxon>Neopterygii</taxon>
        <taxon>Teleostei</taxon>
        <taxon>Neoteleostei</taxon>
        <taxon>Acanthomorphata</taxon>
        <taxon>Ovalentaria</taxon>
        <taxon>Atherinomorphae</taxon>
        <taxon>Cyprinodontiformes</taxon>
        <taxon>Rivulidae</taxon>
        <taxon>Kryptolebias</taxon>
    </lineage>
</organism>
<dbReference type="GO" id="GO:0004222">
    <property type="term" value="F:metalloendopeptidase activity"/>
    <property type="evidence" value="ECO:0007669"/>
    <property type="project" value="InterPro"/>
</dbReference>
<sequence length="272" mass="30844">MMGGEVLLVCGLLLQLLLLSGNCHCGASQQTEHLSSYQLTVPRPIGGRLRRDVDGRPPNQASFIIRVDGNDHIVHLQRNQLLLPADFTQFSYSQNGSLIRSRPPVQNHCHYQGFVQDMSGSSVAMSICDGLRGVMHLTHDSYGIEPLDSAPEQHLVYRLQDVTSQPRDCGTPHQESDNATEHAQYEAEEIHHRPHSRMKRAVLHKTHYVELLLVVDNDRYNYMNRNETAVREEMVHLANIVDSVRSHTHTQTHLITNSFTVFTITYKTHLSL</sequence>
<feature type="chain" id="PRO_5018666303" evidence="2">
    <location>
        <begin position="29"/>
        <end position="272"/>
    </location>
</feature>
<feature type="domain" description="Peptidase M12B propeptide" evidence="4">
    <location>
        <begin position="34"/>
        <end position="116"/>
    </location>
</feature>
<protein>
    <submittedName>
        <fullName evidence="5">Disintegrin and metalloproteinase domain-containing protein 9-like</fullName>
    </submittedName>
</protein>
<dbReference type="InterPro" id="IPR002870">
    <property type="entry name" value="Peptidase_M12B_N"/>
</dbReference>
<dbReference type="AlphaFoldDB" id="A0A3Q3AG43"/>
<name>A0A3Q3AG43_KRYMA</name>
<keyword evidence="6" id="KW-1185">Reference proteome</keyword>
<evidence type="ECO:0000259" key="4">
    <source>
        <dbReference type="Pfam" id="PF01562"/>
    </source>
</evidence>
<dbReference type="PANTHER" id="PTHR11905">
    <property type="entry name" value="ADAM A DISINTEGRIN AND METALLOPROTEASE DOMAIN"/>
    <property type="match status" value="1"/>
</dbReference>
<dbReference type="GeneTree" id="ENSGT00940000156239"/>
<dbReference type="Pfam" id="PF01421">
    <property type="entry name" value="Reprolysin"/>
    <property type="match status" value="1"/>
</dbReference>
<evidence type="ECO:0000259" key="3">
    <source>
        <dbReference type="Pfam" id="PF01421"/>
    </source>
</evidence>